<dbReference type="PANTHER" id="PTHR22939:SF129">
    <property type="entry name" value="SERINE PROTEASE HTRA2, MITOCHONDRIAL"/>
    <property type="match status" value="1"/>
</dbReference>
<dbReference type="EMBL" id="VSSQ01062601">
    <property type="protein sequence ID" value="MPN15746.1"/>
    <property type="molecule type" value="Genomic_DNA"/>
</dbReference>
<sequence>MTLESNKSYKARLIGADEVTDIALVKIEASGLPYLEFGDSDALRLGEWVIAIGNPYNLTNTITAGIVSAKSRSMPSYDEGFKIESFIQTDAAVNPGNSGGALVNIKGELVGINTAIASRTGSFTGYSFAVPASIARKIVNDFVNFGEVKRAMLGITMQDMSSELAREMGIKDVKGVYRGEVLNGGAAYKAGIKASDVIISVNGKPVNSSPEVQEQISKYRPKDRIKVGILRKGKQKELSVVLEGSNIVR</sequence>
<gene>
    <name evidence="5" type="primary">degQ_4</name>
    <name evidence="5" type="ORF">SDC9_163081</name>
</gene>
<dbReference type="SMART" id="SM00228">
    <property type="entry name" value="PDZ"/>
    <property type="match status" value="1"/>
</dbReference>
<dbReference type="InterPro" id="IPR001478">
    <property type="entry name" value="PDZ"/>
</dbReference>
<organism evidence="5">
    <name type="scientific">bioreactor metagenome</name>
    <dbReference type="NCBI Taxonomy" id="1076179"/>
    <lineage>
        <taxon>unclassified sequences</taxon>
        <taxon>metagenomes</taxon>
        <taxon>ecological metagenomes</taxon>
    </lineage>
</organism>
<dbReference type="PANTHER" id="PTHR22939">
    <property type="entry name" value="SERINE PROTEASE FAMILY S1C HTRA-RELATED"/>
    <property type="match status" value="1"/>
</dbReference>
<dbReference type="InterPro" id="IPR036034">
    <property type="entry name" value="PDZ_sf"/>
</dbReference>
<dbReference type="EC" id="3.4.21.107" evidence="5"/>
<proteinExistence type="inferred from homology"/>
<dbReference type="SUPFAM" id="SSF50494">
    <property type="entry name" value="Trypsin-like serine proteases"/>
    <property type="match status" value="1"/>
</dbReference>
<feature type="domain" description="PDZ" evidence="4">
    <location>
        <begin position="142"/>
        <end position="208"/>
    </location>
</feature>
<dbReference type="Pfam" id="PF13180">
    <property type="entry name" value="PDZ_2"/>
    <property type="match status" value="1"/>
</dbReference>
<keyword evidence="2 5" id="KW-0645">Protease</keyword>
<keyword evidence="3 5" id="KW-0378">Hydrolase</keyword>
<evidence type="ECO:0000313" key="5">
    <source>
        <dbReference type="EMBL" id="MPN15746.1"/>
    </source>
</evidence>
<comment type="similarity">
    <text evidence="1">Belongs to the peptidase S1C family.</text>
</comment>
<dbReference type="Gene3D" id="2.40.10.120">
    <property type="match status" value="1"/>
</dbReference>
<evidence type="ECO:0000259" key="4">
    <source>
        <dbReference type="PROSITE" id="PS50106"/>
    </source>
</evidence>
<reference evidence="5" key="1">
    <citation type="submission" date="2019-08" db="EMBL/GenBank/DDBJ databases">
        <authorList>
            <person name="Kucharzyk K."/>
            <person name="Murdoch R.W."/>
            <person name="Higgins S."/>
            <person name="Loffler F."/>
        </authorList>
    </citation>
    <scope>NUCLEOTIDE SEQUENCE</scope>
</reference>
<dbReference type="GO" id="GO:0006508">
    <property type="term" value="P:proteolysis"/>
    <property type="evidence" value="ECO:0007669"/>
    <property type="project" value="UniProtKB-KW"/>
</dbReference>
<evidence type="ECO:0000256" key="3">
    <source>
        <dbReference type="ARBA" id="ARBA00022801"/>
    </source>
</evidence>
<evidence type="ECO:0000256" key="2">
    <source>
        <dbReference type="ARBA" id="ARBA00022670"/>
    </source>
</evidence>
<accession>A0A645FPW8</accession>
<protein>
    <submittedName>
        <fullName evidence="5">Periplasmic pH-dependent serine endoprotease DegQ</fullName>
        <ecNumber evidence="5">3.4.21.107</ecNumber>
    </submittedName>
</protein>
<dbReference type="GO" id="GO:0004252">
    <property type="term" value="F:serine-type endopeptidase activity"/>
    <property type="evidence" value="ECO:0007669"/>
    <property type="project" value="InterPro"/>
</dbReference>
<dbReference type="SUPFAM" id="SSF50156">
    <property type="entry name" value="PDZ domain-like"/>
    <property type="match status" value="1"/>
</dbReference>
<comment type="caution">
    <text evidence="5">The sequence shown here is derived from an EMBL/GenBank/DDBJ whole genome shotgun (WGS) entry which is preliminary data.</text>
</comment>
<evidence type="ECO:0000256" key="1">
    <source>
        <dbReference type="ARBA" id="ARBA00010541"/>
    </source>
</evidence>
<dbReference type="PROSITE" id="PS50106">
    <property type="entry name" value="PDZ"/>
    <property type="match status" value="1"/>
</dbReference>
<dbReference type="InterPro" id="IPR001940">
    <property type="entry name" value="Peptidase_S1C"/>
</dbReference>
<dbReference type="AlphaFoldDB" id="A0A645FPW8"/>
<dbReference type="Gene3D" id="2.30.42.10">
    <property type="match status" value="1"/>
</dbReference>
<dbReference type="InterPro" id="IPR009003">
    <property type="entry name" value="Peptidase_S1_PA"/>
</dbReference>
<dbReference type="PRINTS" id="PR00834">
    <property type="entry name" value="PROTEASES2C"/>
</dbReference>
<name>A0A645FPW8_9ZZZZ</name>
<dbReference type="Pfam" id="PF13365">
    <property type="entry name" value="Trypsin_2"/>
    <property type="match status" value="1"/>
</dbReference>